<evidence type="ECO:0000256" key="1">
    <source>
        <dbReference type="SAM" id="MobiDB-lite"/>
    </source>
</evidence>
<dbReference type="EMBL" id="JARBHB010000010">
    <property type="protein sequence ID" value="KAJ8874176.1"/>
    <property type="molecule type" value="Genomic_DNA"/>
</dbReference>
<dbReference type="PANTHER" id="PTHR46289">
    <property type="entry name" value="52 KDA REPRESSOR OF THE INHIBITOR OF THE PROTEIN KINASE-LIKE PROTEIN-RELATED"/>
    <property type="match status" value="1"/>
</dbReference>
<proteinExistence type="predicted"/>
<keyword evidence="4" id="KW-1185">Reference proteome</keyword>
<name>A0ABQ9GQ95_9NEOP</name>
<organism evidence="3 4">
    <name type="scientific">Dryococelus australis</name>
    <dbReference type="NCBI Taxonomy" id="614101"/>
    <lineage>
        <taxon>Eukaryota</taxon>
        <taxon>Metazoa</taxon>
        <taxon>Ecdysozoa</taxon>
        <taxon>Arthropoda</taxon>
        <taxon>Hexapoda</taxon>
        <taxon>Insecta</taxon>
        <taxon>Pterygota</taxon>
        <taxon>Neoptera</taxon>
        <taxon>Polyneoptera</taxon>
        <taxon>Phasmatodea</taxon>
        <taxon>Verophasmatodea</taxon>
        <taxon>Anareolatae</taxon>
        <taxon>Phasmatidae</taxon>
        <taxon>Eurycanthinae</taxon>
        <taxon>Dryococelus</taxon>
    </lineage>
</organism>
<dbReference type="InterPro" id="IPR052958">
    <property type="entry name" value="IFN-induced_PKR_regulator"/>
</dbReference>
<reference evidence="3 4" key="1">
    <citation type="submission" date="2023-02" db="EMBL/GenBank/DDBJ databases">
        <title>LHISI_Scaffold_Assembly.</title>
        <authorList>
            <person name="Stuart O.P."/>
            <person name="Cleave R."/>
            <person name="Magrath M.J.L."/>
            <person name="Mikheyev A.S."/>
        </authorList>
    </citation>
    <scope>NUCLEOTIDE SEQUENCE [LARGE SCALE GENOMIC DNA]</scope>
    <source>
        <strain evidence="3">Daus_M_001</strain>
        <tissue evidence="3">Leg muscle</tissue>
    </source>
</reference>
<dbReference type="Proteomes" id="UP001159363">
    <property type="component" value="Chromosome 9"/>
</dbReference>
<accession>A0ABQ9GQ95</accession>
<dbReference type="PANTHER" id="PTHR46289:SF17">
    <property type="entry name" value="HAT C-TERMINAL DIMERISATION DOMAIN-CONTAINING PROTEIN"/>
    <property type="match status" value="1"/>
</dbReference>
<gene>
    <name evidence="3" type="ORF">PR048_025018</name>
</gene>
<feature type="domain" description="HAT C-terminal dimerisation" evidence="2">
    <location>
        <begin position="2"/>
        <end position="42"/>
    </location>
</feature>
<dbReference type="InterPro" id="IPR008906">
    <property type="entry name" value="HATC_C_dom"/>
</dbReference>
<evidence type="ECO:0000313" key="3">
    <source>
        <dbReference type="EMBL" id="KAJ8874176.1"/>
    </source>
</evidence>
<comment type="caution">
    <text evidence="3">The sequence shown here is derived from an EMBL/GenBank/DDBJ whole genome shotgun (WGS) entry which is preliminary data.</text>
</comment>
<dbReference type="Pfam" id="PF05699">
    <property type="entry name" value="Dimer_Tnp_hAT"/>
    <property type="match status" value="1"/>
</dbReference>
<feature type="region of interest" description="Disordered" evidence="1">
    <location>
        <begin position="132"/>
        <end position="171"/>
    </location>
</feature>
<evidence type="ECO:0000313" key="4">
    <source>
        <dbReference type="Proteomes" id="UP001159363"/>
    </source>
</evidence>
<sequence length="171" mass="19770">MIVPASAASSERSFSALRRLKTYLRVTMKQKRLTHVMLLHVHKERTSVLNLNDIMREFISRKDERKALFGKVVERPLFSQRRYALVQPMGMGGMKTVACNERFKITQLYTMFPCHDGVSLRTCANVYRQHEMERRRNERAGEAGYPREDPLTNGIVHHDSHLRKSGDPAGD</sequence>
<evidence type="ECO:0000259" key="2">
    <source>
        <dbReference type="Pfam" id="PF05699"/>
    </source>
</evidence>
<protein>
    <recommendedName>
        <fullName evidence="2">HAT C-terminal dimerisation domain-containing protein</fullName>
    </recommendedName>
</protein>